<proteinExistence type="inferred from homology"/>
<dbReference type="InterPro" id="IPR037066">
    <property type="entry name" value="Plug_dom_sf"/>
</dbReference>
<evidence type="ECO:0000256" key="3">
    <source>
        <dbReference type="ARBA" id="ARBA00023237"/>
    </source>
</evidence>
<evidence type="ECO:0000256" key="2">
    <source>
        <dbReference type="ARBA" id="ARBA00023136"/>
    </source>
</evidence>
<evidence type="ECO:0000313" key="8">
    <source>
        <dbReference type="Proteomes" id="UP000321291"/>
    </source>
</evidence>
<feature type="domain" description="TonB-dependent receptor-like beta-barrel" evidence="5">
    <location>
        <begin position="315"/>
        <end position="739"/>
    </location>
</feature>
<accession>A0A5B8VNQ2</accession>
<dbReference type="AlphaFoldDB" id="A0A5B8VNQ2"/>
<dbReference type="OrthoDB" id="9803050at2"/>
<dbReference type="SUPFAM" id="SSF49464">
    <property type="entry name" value="Carboxypeptidase regulatory domain-like"/>
    <property type="match status" value="1"/>
</dbReference>
<protein>
    <submittedName>
        <fullName evidence="7">TonB-dependent receptor</fullName>
    </submittedName>
</protein>
<name>A0A5B8VNQ2_9BACT</name>
<keyword evidence="8" id="KW-1185">Reference proteome</keyword>
<dbReference type="Pfam" id="PF07715">
    <property type="entry name" value="Plug"/>
    <property type="match status" value="1"/>
</dbReference>
<comment type="similarity">
    <text evidence="4">Belongs to the TonB-dependent receptor family.</text>
</comment>
<sequence length="780" mass="87091">MVLRPAILLVFFLQLACLIRAQKPVHAIKISGRITDQSSGELLLGASVKFGDKNISGTVTNSYGFFSLVSKSVGGRLLITHVGYQDTLLPVVFTRDTVLEIALVPLGSSEAALDSSAVKVYANGQRQRSPTQMGVSQIDIKEAARLPVIFGERDVLKTLSLLPGVKQSGDGNAGFYVRGGTTGQNLILLDEAPIYNASHLFGFFSTFNSDAIKDVTLIKGSADARYGGRLASVLDVHMKEGNNQSFHAAGGIGLISSRLSLEGPIQKGRSSFLVTGRRTYADLFLHLSKNKDVKNNALYFYDLNGKANLAITDKTHLYFSGYLGTDKLGLKDQFMIDWGNKVATLRLSSILGDGLFSNTSFIFSDYRFNILLKSGNNKFHLNSLIRDLDLKQDFSWNSAIGNFHGGLSSIYHQFDPTHFSGGNDSSDYSQYKSMQYSWENGLYLNYTGKLSSRLELSAGIRLSAYSVLGPGTYYKYTPESTTAQDSVQLNQGQIGKTYLNPEPRLSVAWHLNNAASLKASYSRNSQHLHLLSNSLSTNPTDQWIGDSYNIRPETADQISLGYYRDFSGYRLEAESYYKWMGAQVDYRNGADLTTTQDVESQLLYGIGRAYGLELYLKKNQGKLTGWLSYTLSRTEKKIAGISGGNWYKAHQDRTHDLSVVAMYPLSERWEVAGDFMLATGNAVTFPEAKYSVNNQTFFYYGNRNDYRMPLYHRMDINFTLKCKPKKHYSASWSFGLYNVYGRENAYIIRFEQDENNPGKTVAKQTALFRWVPSVTYNFKF</sequence>
<dbReference type="EMBL" id="CP042434">
    <property type="protein sequence ID" value="QEC73237.1"/>
    <property type="molecule type" value="Genomic_DNA"/>
</dbReference>
<dbReference type="KEGG" id="agi:FSB73_17725"/>
<dbReference type="Gene3D" id="2.40.170.20">
    <property type="entry name" value="TonB-dependent receptor, beta-barrel domain"/>
    <property type="match status" value="1"/>
</dbReference>
<evidence type="ECO:0000256" key="1">
    <source>
        <dbReference type="ARBA" id="ARBA00004442"/>
    </source>
</evidence>
<dbReference type="Pfam" id="PF00593">
    <property type="entry name" value="TonB_dep_Rec_b-barrel"/>
    <property type="match status" value="1"/>
</dbReference>
<keyword evidence="2 4" id="KW-0472">Membrane</keyword>
<dbReference type="InterPro" id="IPR012910">
    <property type="entry name" value="Plug_dom"/>
</dbReference>
<evidence type="ECO:0000259" key="5">
    <source>
        <dbReference type="Pfam" id="PF00593"/>
    </source>
</evidence>
<dbReference type="InterPro" id="IPR000531">
    <property type="entry name" value="Beta-barrel_TonB"/>
</dbReference>
<dbReference type="InterPro" id="IPR008969">
    <property type="entry name" value="CarboxyPept-like_regulatory"/>
</dbReference>
<reference evidence="7 8" key="1">
    <citation type="journal article" date="2017" name="Int. J. Syst. Evol. Microbiol.">
        <title>Arachidicoccus ginsenosidivorans sp. nov., with ginsenoside-converting activity isolated from ginseng cultivating soil.</title>
        <authorList>
            <person name="Siddiqi M.Z."/>
            <person name="Aslam Z."/>
            <person name="Im W.T."/>
        </authorList>
    </citation>
    <scope>NUCLEOTIDE SEQUENCE [LARGE SCALE GENOMIC DNA]</scope>
    <source>
        <strain evidence="7 8">Gsoil 809</strain>
    </source>
</reference>
<dbReference type="GO" id="GO:0009279">
    <property type="term" value="C:cell outer membrane"/>
    <property type="evidence" value="ECO:0007669"/>
    <property type="project" value="UniProtKB-SubCell"/>
</dbReference>
<gene>
    <name evidence="7" type="ORF">FSB73_17725</name>
</gene>
<dbReference type="RefSeq" id="WP_146785238.1">
    <property type="nucleotide sequence ID" value="NZ_CP042434.1"/>
</dbReference>
<organism evidence="7 8">
    <name type="scientific">Arachidicoccus ginsenosidivorans</name>
    <dbReference type="NCBI Taxonomy" id="496057"/>
    <lineage>
        <taxon>Bacteria</taxon>
        <taxon>Pseudomonadati</taxon>
        <taxon>Bacteroidota</taxon>
        <taxon>Chitinophagia</taxon>
        <taxon>Chitinophagales</taxon>
        <taxon>Chitinophagaceae</taxon>
        <taxon>Arachidicoccus</taxon>
    </lineage>
</organism>
<dbReference type="Gene3D" id="2.170.130.10">
    <property type="entry name" value="TonB-dependent receptor, plug domain"/>
    <property type="match status" value="1"/>
</dbReference>
<feature type="domain" description="TonB-dependent receptor plug" evidence="6">
    <location>
        <begin position="151"/>
        <end position="229"/>
    </location>
</feature>
<evidence type="ECO:0000313" key="7">
    <source>
        <dbReference type="EMBL" id="QEC73237.1"/>
    </source>
</evidence>
<evidence type="ECO:0000256" key="4">
    <source>
        <dbReference type="RuleBase" id="RU003357"/>
    </source>
</evidence>
<dbReference type="SUPFAM" id="SSF56935">
    <property type="entry name" value="Porins"/>
    <property type="match status" value="1"/>
</dbReference>
<keyword evidence="7" id="KW-0675">Receptor</keyword>
<keyword evidence="4" id="KW-0798">TonB box</keyword>
<dbReference type="InterPro" id="IPR036942">
    <property type="entry name" value="Beta-barrel_TonB_sf"/>
</dbReference>
<keyword evidence="3" id="KW-0998">Cell outer membrane</keyword>
<dbReference type="Pfam" id="PF13715">
    <property type="entry name" value="CarbopepD_reg_2"/>
    <property type="match status" value="1"/>
</dbReference>
<comment type="subcellular location">
    <subcellularLocation>
        <location evidence="1 4">Cell outer membrane</location>
    </subcellularLocation>
</comment>
<dbReference type="Proteomes" id="UP000321291">
    <property type="component" value="Chromosome"/>
</dbReference>
<evidence type="ECO:0000259" key="6">
    <source>
        <dbReference type="Pfam" id="PF07715"/>
    </source>
</evidence>